<name>A0A4R9M1R5_9LEPT</name>
<gene>
    <name evidence="1" type="ORF">EHS15_07585</name>
</gene>
<dbReference type="Proteomes" id="UP000298058">
    <property type="component" value="Unassembled WGS sequence"/>
</dbReference>
<accession>A0A4R9M1R5</accession>
<protein>
    <submittedName>
        <fullName evidence="1">Uncharacterized protein</fullName>
    </submittedName>
</protein>
<organism evidence="1 2">
    <name type="scientific">Leptospira idonii</name>
    <dbReference type="NCBI Taxonomy" id="1193500"/>
    <lineage>
        <taxon>Bacteria</taxon>
        <taxon>Pseudomonadati</taxon>
        <taxon>Spirochaetota</taxon>
        <taxon>Spirochaetia</taxon>
        <taxon>Leptospirales</taxon>
        <taxon>Leptospiraceae</taxon>
        <taxon>Leptospira</taxon>
    </lineage>
</organism>
<evidence type="ECO:0000313" key="1">
    <source>
        <dbReference type="EMBL" id="TGN19637.1"/>
    </source>
</evidence>
<dbReference type="RefSeq" id="WP_135759953.1">
    <property type="nucleotide sequence ID" value="NZ_RQHW01000028.1"/>
</dbReference>
<evidence type="ECO:0000313" key="2">
    <source>
        <dbReference type="Proteomes" id="UP000298058"/>
    </source>
</evidence>
<comment type="caution">
    <text evidence="1">The sequence shown here is derived from an EMBL/GenBank/DDBJ whole genome shotgun (WGS) entry which is preliminary data.</text>
</comment>
<keyword evidence="2" id="KW-1185">Reference proteome</keyword>
<reference evidence="1" key="1">
    <citation type="journal article" date="2019" name="PLoS Negl. Trop. Dis.">
        <title>Revisiting the worldwide diversity of Leptospira species in the environment.</title>
        <authorList>
            <person name="Vincent A.T."/>
            <person name="Schiettekatte O."/>
            <person name="Bourhy P."/>
            <person name="Veyrier F.J."/>
            <person name="Picardeau M."/>
        </authorList>
    </citation>
    <scope>NUCLEOTIDE SEQUENCE [LARGE SCALE GENOMIC DNA]</scope>
    <source>
        <strain evidence="1">201300427</strain>
    </source>
</reference>
<sequence length="92" mass="10072">MSIPAITMATANSIQFSELGIVSASSNSSNTKMAFRQKAIDKRNTELCQDALDRLRENTLEYYPGADAVIILNMIQNQGVAFNAIGIAIKYK</sequence>
<dbReference type="AlphaFoldDB" id="A0A4R9M1R5"/>
<dbReference type="EMBL" id="RQHW01000028">
    <property type="protein sequence ID" value="TGN19637.1"/>
    <property type="molecule type" value="Genomic_DNA"/>
</dbReference>
<proteinExistence type="predicted"/>